<proteinExistence type="predicted"/>
<feature type="region of interest" description="Disordered" evidence="1">
    <location>
        <begin position="26"/>
        <end position="81"/>
    </location>
</feature>
<evidence type="ECO:0000313" key="2">
    <source>
        <dbReference type="EMBL" id="KAJ8418534.1"/>
    </source>
</evidence>
<dbReference type="EMBL" id="JAINUG010000001">
    <property type="protein sequence ID" value="KAJ8418534.1"/>
    <property type="molecule type" value="Genomic_DNA"/>
</dbReference>
<protein>
    <submittedName>
        <fullName evidence="2">Uncharacterized protein</fullName>
    </submittedName>
</protein>
<comment type="caution">
    <text evidence="2">The sequence shown here is derived from an EMBL/GenBank/DDBJ whole genome shotgun (WGS) entry which is preliminary data.</text>
</comment>
<reference evidence="2" key="1">
    <citation type="journal article" date="2023" name="Science">
        <title>Genome structures resolve the early diversification of teleost fishes.</title>
        <authorList>
            <person name="Parey E."/>
            <person name="Louis A."/>
            <person name="Montfort J."/>
            <person name="Bouchez O."/>
            <person name="Roques C."/>
            <person name="Iampietro C."/>
            <person name="Lluch J."/>
            <person name="Castinel A."/>
            <person name="Donnadieu C."/>
            <person name="Desvignes T."/>
            <person name="Floi Bucao C."/>
            <person name="Jouanno E."/>
            <person name="Wen M."/>
            <person name="Mejri S."/>
            <person name="Dirks R."/>
            <person name="Jansen H."/>
            <person name="Henkel C."/>
            <person name="Chen W.J."/>
            <person name="Zahm M."/>
            <person name="Cabau C."/>
            <person name="Klopp C."/>
            <person name="Thompson A.W."/>
            <person name="Robinson-Rechavi M."/>
            <person name="Braasch I."/>
            <person name="Lecointre G."/>
            <person name="Bobe J."/>
            <person name="Postlethwait J.H."/>
            <person name="Berthelot C."/>
            <person name="Roest Crollius H."/>
            <person name="Guiguen Y."/>
        </authorList>
    </citation>
    <scope>NUCLEOTIDE SEQUENCE</scope>
    <source>
        <strain evidence="2">NC1722</strain>
    </source>
</reference>
<organism evidence="2 3">
    <name type="scientific">Aldrovandia affinis</name>
    <dbReference type="NCBI Taxonomy" id="143900"/>
    <lineage>
        <taxon>Eukaryota</taxon>
        <taxon>Metazoa</taxon>
        <taxon>Chordata</taxon>
        <taxon>Craniata</taxon>
        <taxon>Vertebrata</taxon>
        <taxon>Euteleostomi</taxon>
        <taxon>Actinopterygii</taxon>
        <taxon>Neopterygii</taxon>
        <taxon>Teleostei</taxon>
        <taxon>Notacanthiformes</taxon>
        <taxon>Halosauridae</taxon>
        <taxon>Aldrovandia</taxon>
    </lineage>
</organism>
<evidence type="ECO:0000313" key="3">
    <source>
        <dbReference type="Proteomes" id="UP001221898"/>
    </source>
</evidence>
<name>A0AAD7TCN1_9TELE</name>
<accession>A0AAD7TCN1</accession>
<feature type="compositionally biased region" description="Basic and acidic residues" evidence="1">
    <location>
        <begin position="51"/>
        <end position="62"/>
    </location>
</feature>
<dbReference type="Proteomes" id="UP001221898">
    <property type="component" value="Unassembled WGS sequence"/>
</dbReference>
<gene>
    <name evidence="2" type="ORF">AAFF_G00000330</name>
</gene>
<keyword evidence="3" id="KW-1185">Reference proteome</keyword>
<sequence length="81" mass="9298">MRKALLFWRTREAGLMDVLVIAGGVPWDSPARQTHRRSPPVSHQEPAVPAEMHRRPARRGEHLPSSSRSRNYRQVNGTRSF</sequence>
<evidence type="ECO:0000256" key="1">
    <source>
        <dbReference type="SAM" id="MobiDB-lite"/>
    </source>
</evidence>
<feature type="compositionally biased region" description="Polar residues" evidence="1">
    <location>
        <begin position="64"/>
        <end position="81"/>
    </location>
</feature>
<dbReference type="AlphaFoldDB" id="A0AAD7TCN1"/>